<reference evidence="2" key="1">
    <citation type="submission" date="2015-08" db="UniProtKB">
        <authorList>
            <consortium name="WormBaseParasite"/>
        </authorList>
    </citation>
    <scope>IDENTIFICATION</scope>
</reference>
<evidence type="ECO:0000313" key="1">
    <source>
        <dbReference type="Proteomes" id="UP000035681"/>
    </source>
</evidence>
<keyword evidence="1" id="KW-1185">Reference proteome</keyword>
<proteinExistence type="predicted"/>
<sequence length="498" mass="58967">MNCTEENVKFLDNPKQTVSVIHQIIPNENFILKSHVFISFYDTKSFVFDEGLNKSHSFLTHFLFESLKYKKCYKSNFHMYIDVRGGIIYNNLLYDLKFSLNSKNGLVASLGNNFDKWFHLYAPNFFNMSIISLDDIYNCTNIFKESIKEIQLLLSKTRNDFPRVYIVDFIRNNQNDKKNYHFGKWVFIDIPCFNNSNKNYEILSWLQSEDFFTIQKCDDKIKHNPLYTAMKGFLYKNIRTVICFTTKNSRLKTEFNNIKKIFLQLKLFVDKDTVISAKSYNKYWYLALNDIEEIFSLGRLITYVSAITGKEEKKRRKVSDIKKIENTLKHILEKFLNSNISEDLGLINHKIFETKIGYGTRKSICALICDVWHSITQLDKKLFKRLKGEKFISVNSDDENIDNISTSDYNLDVSNCKKKINKSIVKFQKILNDWDECYRPLLDSFIKEVNFQPEESLSQIINRLCPNIKKEHDFIRKTLNDDTKKLDIKFFDILFNKK</sequence>
<name>A0A0K0DWD2_STRER</name>
<organism evidence="2">
    <name type="scientific">Strongyloides stercoralis</name>
    <name type="common">Threadworm</name>
    <dbReference type="NCBI Taxonomy" id="6248"/>
    <lineage>
        <taxon>Eukaryota</taxon>
        <taxon>Metazoa</taxon>
        <taxon>Ecdysozoa</taxon>
        <taxon>Nematoda</taxon>
        <taxon>Chromadorea</taxon>
        <taxon>Rhabditida</taxon>
        <taxon>Tylenchina</taxon>
        <taxon>Panagrolaimomorpha</taxon>
        <taxon>Strongyloidoidea</taxon>
        <taxon>Strongyloididae</taxon>
        <taxon>Strongyloides</taxon>
    </lineage>
</organism>
<accession>A0A0K0DWD2</accession>
<dbReference type="WBParaSite" id="SSTP_0000154900.1">
    <property type="protein sequence ID" value="SSTP_0000154900.1"/>
    <property type="gene ID" value="SSTP_0000154900"/>
</dbReference>
<dbReference type="WBParaSite" id="TCONS_00008782.p1">
    <property type="protein sequence ID" value="TCONS_00008782.p1"/>
    <property type="gene ID" value="XLOC_006665"/>
</dbReference>
<protein>
    <submittedName>
        <fullName evidence="2">ANK_REP_REGION domain-containing protein</fullName>
    </submittedName>
</protein>
<dbReference type="Proteomes" id="UP000035681">
    <property type="component" value="Unplaced"/>
</dbReference>
<evidence type="ECO:0000313" key="2">
    <source>
        <dbReference type="WBParaSite" id="SSTP_0000154900.1"/>
    </source>
</evidence>
<dbReference type="AlphaFoldDB" id="A0A0K0DWD2"/>